<dbReference type="PANTHER" id="PTHR47992">
    <property type="entry name" value="PROTEIN PHOSPHATASE"/>
    <property type="match status" value="1"/>
</dbReference>
<dbReference type="RefSeq" id="WP_108852993.1">
    <property type="nucleotide sequence ID" value="NZ_OMOQ01000001.1"/>
</dbReference>
<dbReference type="GO" id="GO:0004722">
    <property type="term" value="F:protein serine/threonine phosphatase activity"/>
    <property type="evidence" value="ECO:0007669"/>
    <property type="project" value="UniProtKB-EC"/>
</dbReference>
<dbReference type="SMART" id="SM00332">
    <property type="entry name" value="PP2Cc"/>
    <property type="match status" value="1"/>
</dbReference>
<evidence type="ECO:0000256" key="1">
    <source>
        <dbReference type="SAM" id="MobiDB-lite"/>
    </source>
</evidence>
<accession>A0A2R8B7Z1</accession>
<dbReference type="PROSITE" id="PS51746">
    <property type="entry name" value="PPM_2"/>
    <property type="match status" value="1"/>
</dbReference>
<feature type="domain" description="PPM-type phosphatase" evidence="2">
    <location>
        <begin position="20"/>
        <end position="248"/>
    </location>
</feature>
<dbReference type="Gene3D" id="3.60.40.10">
    <property type="entry name" value="PPM-type phosphatase domain"/>
    <property type="match status" value="1"/>
</dbReference>
<dbReference type="InterPro" id="IPR036457">
    <property type="entry name" value="PPM-type-like_dom_sf"/>
</dbReference>
<dbReference type="OrthoDB" id="9801841at2"/>
<evidence type="ECO:0000313" key="3">
    <source>
        <dbReference type="EMBL" id="SPH18686.1"/>
    </source>
</evidence>
<reference evidence="3 4" key="1">
    <citation type="submission" date="2018-03" db="EMBL/GenBank/DDBJ databases">
        <authorList>
            <person name="Keele B.F."/>
        </authorList>
    </citation>
    <scope>NUCLEOTIDE SEQUENCE [LARGE SCALE GENOMIC DNA]</scope>
    <source>
        <strain evidence="3 4">CECT 8626</strain>
    </source>
</reference>
<dbReference type="SMART" id="SM00331">
    <property type="entry name" value="PP2C_SIG"/>
    <property type="match status" value="1"/>
</dbReference>
<dbReference type="Pfam" id="PF00481">
    <property type="entry name" value="PP2C"/>
    <property type="match status" value="1"/>
</dbReference>
<keyword evidence="3" id="KW-0378">Hydrolase</keyword>
<sequence length="251" mass="26301">MRGATTVVPLPSSRRPAAHGAGMTHRGCLRTTNEDAILIDPTGRLWAVADGMGGYGNGGLASGIVIDSLEIIQDDEDADTALRFRLEEANDVIRARAESDGLGPMGATVVALIIADGTAHVAWAGDSRLYLARDGSLKLITRDHSVVQDLVERGEIGADMAEHHPESHIVTRAVGGAEVLEVDEVQVQLSEGDRLLLCSDGLPRCLDDGAIADVLGAEHSPEAASAKLVRAALDLGAPDNVSVIVIDVRKV</sequence>
<dbReference type="SUPFAM" id="SSF81606">
    <property type="entry name" value="PP2C-like"/>
    <property type="match status" value="1"/>
</dbReference>
<feature type="region of interest" description="Disordered" evidence="1">
    <location>
        <begin position="1"/>
        <end position="25"/>
    </location>
</feature>
<dbReference type="AlphaFoldDB" id="A0A2R8B7Z1"/>
<gene>
    <name evidence="3" type="primary">stp</name>
    <name evidence="3" type="ORF">DEA8626_02228</name>
</gene>
<dbReference type="InterPro" id="IPR015655">
    <property type="entry name" value="PP2C"/>
</dbReference>
<dbReference type="Proteomes" id="UP000244924">
    <property type="component" value="Unassembled WGS sequence"/>
</dbReference>
<dbReference type="InterPro" id="IPR001932">
    <property type="entry name" value="PPM-type_phosphatase-like_dom"/>
</dbReference>
<evidence type="ECO:0000313" key="4">
    <source>
        <dbReference type="Proteomes" id="UP000244924"/>
    </source>
</evidence>
<dbReference type="EMBL" id="OMOQ01000001">
    <property type="protein sequence ID" value="SPH18686.1"/>
    <property type="molecule type" value="Genomic_DNA"/>
</dbReference>
<evidence type="ECO:0000259" key="2">
    <source>
        <dbReference type="PROSITE" id="PS51746"/>
    </source>
</evidence>
<keyword evidence="4" id="KW-1185">Reference proteome</keyword>
<dbReference type="EC" id="3.1.3.16" evidence="3"/>
<organism evidence="3 4">
    <name type="scientific">Albidovulum aquaemixtae</name>
    <dbReference type="NCBI Taxonomy" id="1542388"/>
    <lineage>
        <taxon>Bacteria</taxon>
        <taxon>Pseudomonadati</taxon>
        <taxon>Pseudomonadota</taxon>
        <taxon>Alphaproteobacteria</taxon>
        <taxon>Rhodobacterales</taxon>
        <taxon>Paracoccaceae</taxon>
        <taxon>Albidovulum</taxon>
    </lineage>
</organism>
<protein>
    <submittedName>
        <fullName evidence="3">Serine/threonine phosphatase stp</fullName>
        <ecNumber evidence="3">3.1.3.16</ecNumber>
    </submittedName>
</protein>
<name>A0A2R8B7Z1_9RHOB</name>
<proteinExistence type="predicted"/>
<dbReference type="CDD" id="cd00143">
    <property type="entry name" value="PP2Cc"/>
    <property type="match status" value="1"/>
</dbReference>